<dbReference type="SUPFAM" id="SSF55486">
    <property type="entry name" value="Metalloproteases ('zincins'), catalytic domain"/>
    <property type="match status" value="1"/>
</dbReference>
<protein>
    <recommendedName>
        <fullName evidence="4">Metalloendopeptidase</fullName>
        <ecNumber evidence="4">3.4.24.-</ecNumber>
    </recommendedName>
</protein>
<keyword evidence="3 4" id="KW-0378">Hydrolase</keyword>
<comment type="caution">
    <text evidence="3">Lacks conserved residue(s) required for the propagation of feature annotation.</text>
</comment>
<dbReference type="GO" id="GO:0008270">
    <property type="term" value="F:zinc ion binding"/>
    <property type="evidence" value="ECO:0007669"/>
    <property type="project" value="UniProtKB-UniRule"/>
</dbReference>
<dbReference type="InterPro" id="IPR034035">
    <property type="entry name" value="Astacin-like_dom"/>
</dbReference>
<comment type="subunit">
    <text evidence="1">Monomer.</text>
</comment>
<dbReference type="EC" id="3.4.24.-" evidence="4"/>
<evidence type="ECO:0000256" key="4">
    <source>
        <dbReference type="RuleBase" id="RU361183"/>
    </source>
</evidence>
<keyword evidence="3 4" id="KW-0645">Protease</keyword>
<proteinExistence type="predicted"/>
<accession>A0A9D4NU54</accession>
<organism evidence="6">
    <name type="scientific">Dermatophagoides farinae</name>
    <name type="common">American house dust mite</name>
    <dbReference type="NCBI Taxonomy" id="6954"/>
    <lineage>
        <taxon>Eukaryota</taxon>
        <taxon>Metazoa</taxon>
        <taxon>Ecdysozoa</taxon>
        <taxon>Arthropoda</taxon>
        <taxon>Chelicerata</taxon>
        <taxon>Arachnida</taxon>
        <taxon>Acari</taxon>
        <taxon>Acariformes</taxon>
        <taxon>Sarcoptiformes</taxon>
        <taxon>Astigmata</taxon>
        <taxon>Psoroptidia</taxon>
        <taxon>Analgoidea</taxon>
        <taxon>Pyroglyphidae</taxon>
        <taxon>Dermatophagoidinae</taxon>
        <taxon>Dermatophagoides</taxon>
    </lineage>
</organism>
<dbReference type="AlphaFoldDB" id="A0A9D4NU54"/>
<feature type="binding site" evidence="3">
    <location>
        <position position="148"/>
    </location>
    <ligand>
        <name>Zn(2+)</name>
        <dbReference type="ChEBI" id="CHEBI:29105"/>
        <note>catalytic</note>
    </ligand>
</feature>
<evidence type="ECO:0000256" key="1">
    <source>
        <dbReference type="ARBA" id="ARBA00011245"/>
    </source>
</evidence>
<dbReference type="PROSITE" id="PS51864">
    <property type="entry name" value="ASTACIN"/>
    <property type="match status" value="1"/>
</dbReference>
<keyword evidence="3 4" id="KW-0479">Metal-binding</keyword>
<comment type="function">
    <text evidence="2">Zinc metalloprotease. Provoques deadhesion of endothelial cells from cell cultures, and also degradation of fibronectin, fibrinogen and gelatin in vitro. Its role in the venom is not fully understood but it might act as a spreading factor that facilitates diffusion of other venom toxins. Alternatively, it might be involved in the proteolytic processing of other venom toxins or it might play a role in extra-oral digestion of prey.</text>
</comment>
<feature type="binding site" evidence="3">
    <location>
        <position position="154"/>
    </location>
    <ligand>
        <name>Zn(2+)</name>
        <dbReference type="ChEBI" id="CHEBI:29105"/>
        <note>catalytic</note>
    </ligand>
</feature>
<dbReference type="SMART" id="SM00235">
    <property type="entry name" value="ZnMc"/>
    <property type="match status" value="1"/>
</dbReference>
<dbReference type="PRINTS" id="PR00480">
    <property type="entry name" value="ASTACIN"/>
</dbReference>
<evidence type="ECO:0000256" key="2">
    <source>
        <dbReference type="ARBA" id="ARBA00025529"/>
    </source>
</evidence>
<dbReference type="PANTHER" id="PTHR10127">
    <property type="entry name" value="DISCOIDIN, CUB, EGF, LAMININ , AND ZINC METALLOPROTEASE DOMAIN CONTAINING"/>
    <property type="match status" value="1"/>
</dbReference>
<keyword evidence="3 4" id="KW-0862">Zinc</keyword>
<dbReference type="InterPro" id="IPR001506">
    <property type="entry name" value="Peptidase_M12A"/>
</dbReference>
<sequence length="247" mass="28638">MMPIIIGYFQSFESIDNGIQLYMVAGRSSSIRESVIIRSSNSRRRRRPNIGQILSNNRNHRLWPNGIIPYQISKSLQRHRSTIIHAMRKIEQSTCISFQQRQLVHRDYLHLTNGDGCHSIVGRLGGRQTVSLGNGCHDLGSVIHELCHAIGLYHEHMRYDRDHYLQIHWSNIQPEMMEQFVKIPISEYNPANHFDYNSIMIYGSKAFSKNGGPTMIPRNRRIKLRESYSKRSLSQADITNINALYEC</sequence>
<reference evidence="6" key="1">
    <citation type="submission" date="2020-06" db="EMBL/GenBank/DDBJ databases">
        <authorList>
            <person name="Ji K."/>
            <person name="Li J."/>
        </authorList>
    </citation>
    <scope>NUCLEOTIDE SEQUENCE</scope>
    <source>
        <strain evidence="6">JKM2019</strain>
        <tissue evidence="6">Whole body</tissue>
    </source>
</reference>
<gene>
    <name evidence="6" type="ORF">HUG17_9420</name>
</gene>
<dbReference type="Pfam" id="PF01400">
    <property type="entry name" value="Astacin"/>
    <property type="match status" value="1"/>
</dbReference>
<keyword evidence="3 4" id="KW-0482">Metalloprotease</keyword>
<dbReference type="PANTHER" id="PTHR10127:SF850">
    <property type="entry name" value="METALLOENDOPEPTIDASE"/>
    <property type="match status" value="1"/>
</dbReference>
<feature type="binding site" evidence="3">
    <location>
        <position position="144"/>
    </location>
    <ligand>
        <name>Zn(2+)</name>
        <dbReference type="ChEBI" id="CHEBI:29105"/>
        <note>catalytic</note>
    </ligand>
</feature>
<dbReference type="Gene3D" id="3.40.390.10">
    <property type="entry name" value="Collagenase (Catalytic Domain)"/>
    <property type="match status" value="1"/>
</dbReference>
<dbReference type="GO" id="GO:0006508">
    <property type="term" value="P:proteolysis"/>
    <property type="evidence" value="ECO:0007669"/>
    <property type="project" value="UniProtKB-KW"/>
</dbReference>
<dbReference type="Proteomes" id="UP000828236">
    <property type="component" value="Unassembled WGS sequence"/>
</dbReference>
<reference evidence="6" key="2">
    <citation type="journal article" date="2021" name="World Allergy Organ. J.">
        <title>Chromosome-level assembly of Dermatophagoides farinae genome and transcriptome reveals two novel allergens Der f 37 and Der f 39.</title>
        <authorList>
            <person name="Chen J."/>
            <person name="Cai Z."/>
            <person name="Fan D."/>
            <person name="Hu J."/>
            <person name="Hou Y."/>
            <person name="He Y."/>
            <person name="Zhang Z."/>
            <person name="Zhao Z."/>
            <person name="Gao P."/>
            <person name="Hu W."/>
            <person name="Sun J."/>
            <person name="Li J."/>
            <person name="Ji K."/>
        </authorList>
    </citation>
    <scope>NUCLEOTIDE SEQUENCE</scope>
    <source>
        <strain evidence="6">JKM2019</strain>
    </source>
</reference>
<name>A0A9D4NU54_DERFA</name>
<evidence type="ECO:0000313" key="6">
    <source>
        <dbReference type="EMBL" id="KAH7638314.1"/>
    </source>
</evidence>
<dbReference type="EMBL" id="SDOV01000008">
    <property type="protein sequence ID" value="KAH7638314.1"/>
    <property type="molecule type" value="Genomic_DNA"/>
</dbReference>
<dbReference type="InterPro" id="IPR024079">
    <property type="entry name" value="MetalloPept_cat_dom_sf"/>
</dbReference>
<evidence type="ECO:0000259" key="5">
    <source>
        <dbReference type="PROSITE" id="PS51864"/>
    </source>
</evidence>
<dbReference type="GO" id="GO:0004222">
    <property type="term" value="F:metalloendopeptidase activity"/>
    <property type="evidence" value="ECO:0007669"/>
    <property type="project" value="UniProtKB-UniRule"/>
</dbReference>
<dbReference type="CDD" id="cd04280">
    <property type="entry name" value="ZnMc_astacin_like"/>
    <property type="match status" value="1"/>
</dbReference>
<dbReference type="InterPro" id="IPR006026">
    <property type="entry name" value="Peptidase_Metallo"/>
</dbReference>
<feature type="active site" evidence="3">
    <location>
        <position position="145"/>
    </location>
</feature>
<comment type="cofactor">
    <cofactor evidence="3 4">
        <name>Zn(2+)</name>
        <dbReference type="ChEBI" id="CHEBI:29105"/>
    </cofactor>
    <text evidence="3 4">Binds 1 zinc ion per subunit.</text>
</comment>
<evidence type="ECO:0000256" key="3">
    <source>
        <dbReference type="PROSITE-ProRule" id="PRU01211"/>
    </source>
</evidence>
<feature type="domain" description="Peptidase M12A" evidence="5">
    <location>
        <begin position="51"/>
        <end position="247"/>
    </location>
</feature>
<comment type="caution">
    <text evidence="6">The sequence shown here is derived from an EMBL/GenBank/DDBJ whole genome shotgun (WGS) entry which is preliminary data.</text>
</comment>